<reference evidence="2 3" key="1">
    <citation type="submission" date="2019-02" db="EMBL/GenBank/DDBJ databases">
        <title>Deep-cultivation of Planctomycetes and their phenomic and genomic characterization uncovers novel biology.</title>
        <authorList>
            <person name="Wiegand S."/>
            <person name="Jogler M."/>
            <person name="Boedeker C."/>
            <person name="Pinto D."/>
            <person name="Vollmers J."/>
            <person name="Rivas-Marin E."/>
            <person name="Kohn T."/>
            <person name="Peeters S.H."/>
            <person name="Heuer A."/>
            <person name="Rast P."/>
            <person name="Oberbeckmann S."/>
            <person name="Bunk B."/>
            <person name="Jeske O."/>
            <person name="Meyerdierks A."/>
            <person name="Storesund J.E."/>
            <person name="Kallscheuer N."/>
            <person name="Luecker S."/>
            <person name="Lage O.M."/>
            <person name="Pohl T."/>
            <person name="Merkel B.J."/>
            <person name="Hornburger P."/>
            <person name="Mueller R.-W."/>
            <person name="Bruemmer F."/>
            <person name="Labrenz M."/>
            <person name="Spormann A.M."/>
            <person name="Op Den Camp H."/>
            <person name="Overmann J."/>
            <person name="Amann R."/>
            <person name="Jetten M.S.M."/>
            <person name="Mascher T."/>
            <person name="Medema M.H."/>
            <person name="Devos D.P."/>
            <person name="Kaster A.-K."/>
            <person name="Ovreas L."/>
            <person name="Rohde M."/>
            <person name="Galperin M.Y."/>
            <person name="Jogler C."/>
        </authorList>
    </citation>
    <scope>NUCLEOTIDE SEQUENCE [LARGE SCALE GENOMIC DNA]</scope>
    <source>
        <strain evidence="2 3">Pla111</strain>
    </source>
</reference>
<dbReference type="Gene3D" id="1.10.1330.10">
    <property type="entry name" value="Dockerin domain"/>
    <property type="match status" value="1"/>
</dbReference>
<dbReference type="OrthoDB" id="263773at2"/>
<dbReference type="SUPFAM" id="SSF63446">
    <property type="entry name" value="Type I dockerin domain"/>
    <property type="match status" value="1"/>
</dbReference>
<feature type="signal peptide" evidence="1">
    <location>
        <begin position="1"/>
        <end position="26"/>
    </location>
</feature>
<comment type="caution">
    <text evidence="2">The sequence shown here is derived from an EMBL/GenBank/DDBJ whole genome shotgun (WGS) entry which is preliminary data.</text>
</comment>
<keyword evidence="3" id="KW-1185">Reference proteome</keyword>
<feature type="chain" id="PRO_5022685577" description="PEP-CTERM protein-sorting domain-containing protein" evidence="1">
    <location>
        <begin position="27"/>
        <end position="312"/>
    </location>
</feature>
<dbReference type="InterPro" id="IPR036439">
    <property type="entry name" value="Dockerin_dom_sf"/>
</dbReference>
<sequence length="312" mass="33863" precursor="true">MPKTVRHHLPWLASFLVVCLNSVAFGQFTTAPSTFSTTIQVQGELEGTEFDDWNGIPVAYSDPADNPGSFEGRDFMDFANVQIANDDEYLYLRLTYHNASSANTFIGIDIDQNTSTGFDLFGLGLIGSDLGYQNDFPFQQIAGFFNLGVSLTGGPLGNGGALIYPFFDQDGPSKEWAISLETMFTFAVGTPPSFSAFPQDSIDILFWTEEGAGDITDVISYTLATQPVVEGDYNGDSVVDVADYTVWRDSLNDIGVDLPADGNGDQIVDQEDYNYWVMRYGTGLSTSATSIPEPTAAVLAALLAFATAVQRR</sequence>
<dbReference type="GO" id="GO:0000272">
    <property type="term" value="P:polysaccharide catabolic process"/>
    <property type="evidence" value="ECO:0007669"/>
    <property type="project" value="InterPro"/>
</dbReference>
<dbReference type="AlphaFoldDB" id="A0A5C5WAU7"/>
<proteinExistence type="predicted"/>
<dbReference type="Proteomes" id="UP000318995">
    <property type="component" value="Unassembled WGS sequence"/>
</dbReference>
<dbReference type="InterPro" id="IPR018247">
    <property type="entry name" value="EF_Hand_1_Ca_BS"/>
</dbReference>
<accession>A0A5C5WAU7</accession>
<organism evidence="2 3">
    <name type="scientific">Botrimarina hoheduenensis</name>
    <dbReference type="NCBI Taxonomy" id="2528000"/>
    <lineage>
        <taxon>Bacteria</taxon>
        <taxon>Pseudomonadati</taxon>
        <taxon>Planctomycetota</taxon>
        <taxon>Planctomycetia</taxon>
        <taxon>Pirellulales</taxon>
        <taxon>Lacipirellulaceae</taxon>
        <taxon>Botrimarina</taxon>
    </lineage>
</organism>
<dbReference type="EMBL" id="SJPH01000002">
    <property type="protein sequence ID" value="TWT47199.1"/>
    <property type="molecule type" value="Genomic_DNA"/>
</dbReference>
<dbReference type="PROSITE" id="PS00018">
    <property type="entry name" value="EF_HAND_1"/>
    <property type="match status" value="1"/>
</dbReference>
<protein>
    <recommendedName>
        <fullName evidence="4">PEP-CTERM protein-sorting domain-containing protein</fullName>
    </recommendedName>
</protein>
<evidence type="ECO:0000313" key="2">
    <source>
        <dbReference type="EMBL" id="TWT47199.1"/>
    </source>
</evidence>
<dbReference type="RefSeq" id="WP_146571645.1">
    <property type="nucleotide sequence ID" value="NZ_SJPH01000002.1"/>
</dbReference>
<name>A0A5C5WAU7_9BACT</name>
<evidence type="ECO:0008006" key="4">
    <source>
        <dbReference type="Google" id="ProtNLM"/>
    </source>
</evidence>
<evidence type="ECO:0000256" key="1">
    <source>
        <dbReference type="SAM" id="SignalP"/>
    </source>
</evidence>
<keyword evidence="1" id="KW-0732">Signal</keyword>
<evidence type="ECO:0000313" key="3">
    <source>
        <dbReference type="Proteomes" id="UP000318995"/>
    </source>
</evidence>
<gene>
    <name evidence="2" type="ORF">Pla111_08110</name>
</gene>